<dbReference type="RefSeq" id="WP_203777499.1">
    <property type="nucleotide sequence ID" value="NZ_BAAABO010000049.1"/>
</dbReference>
<sequence length="211" mass="23165">MSAPDTKNGLRERKKARVRAEIRAQAMRLFAEQGYAATTTEQIAAAADVSPSTFFRYFPTKERLVLADDLEETMLAALAEQPADLPLLTAFSRAVRTGLDRTGREFEAQRRALIDEIPAVRQAQADELHRVIESLARAALARAGAPEADFEAHIFLGALTGTLRAALELRSPTAASIDRALAYLTAGFPIATMPPPEHEKRRRTNSRNPAE</sequence>
<dbReference type="InterPro" id="IPR009057">
    <property type="entry name" value="Homeodomain-like_sf"/>
</dbReference>
<dbReference type="Pfam" id="PF00440">
    <property type="entry name" value="TetR_N"/>
    <property type="match status" value="1"/>
</dbReference>
<dbReference type="PRINTS" id="PR00455">
    <property type="entry name" value="HTHTETR"/>
</dbReference>
<keyword evidence="2 4" id="KW-0238">DNA-binding</keyword>
<evidence type="ECO:0000256" key="4">
    <source>
        <dbReference type="PROSITE-ProRule" id="PRU00335"/>
    </source>
</evidence>
<dbReference type="Pfam" id="PF17754">
    <property type="entry name" value="TetR_C_14"/>
    <property type="match status" value="1"/>
</dbReference>
<keyword evidence="8" id="KW-1185">Reference proteome</keyword>
<reference evidence="7 8" key="1">
    <citation type="submission" date="2021-01" db="EMBL/GenBank/DDBJ databases">
        <title>Whole genome shotgun sequence of Actinoplanes deccanensis NBRC 13994.</title>
        <authorList>
            <person name="Komaki H."/>
            <person name="Tamura T."/>
        </authorList>
    </citation>
    <scope>NUCLEOTIDE SEQUENCE [LARGE SCALE GENOMIC DNA]</scope>
    <source>
        <strain evidence="7 8">NBRC 13994</strain>
    </source>
</reference>
<name>A0ABQ3YJY7_9ACTN</name>
<evidence type="ECO:0000256" key="3">
    <source>
        <dbReference type="ARBA" id="ARBA00023163"/>
    </source>
</evidence>
<feature type="domain" description="HTH tetR-type" evidence="6">
    <location>
        <begin position="16"/>
        <end position="76"/>
    </location>
</feature>
<dbReference type="Gene3D" id="1.10.357.10">
    <property type="entry name" value="Tetracycline Repressor, domain 2"/>
    <property type="match status" value="1"/>
</dbReference>
<evidence type="ECO:0000259" key="6">
    <source>
        <dbReference type="PROSITE" id="PS50977"/>
    </source>
</evidence>
<feature type="DNA-binding region" description="H-T-H motif" evidence="4">
    <location>
        <begin position="39"/>
        <end position="58"/>
    </location>
</feature>
<dbReference type="PROSITE" id="PS50977">
    <property type="entry name" value="HTH_TETR_2"/>
    <property type="match status" value="1"/>
</dbReference>
<dbReference type="PANTHER" id="PTHR30055">
    <property type="entry name" value="HTH-TYPE TRANSCRIPTIONAL REGULATOR RUTR"/>
    <property type="match status" value="1"/>
</dbReference>
<dbReference type="InterPro" id="IPR050109">
    <property type="entry name" value="HTH-type_TetR-like_transc_reg"/>
</dbReference>
<evidence type="ECO:0000313" key="7">
    <source>
        <dbReference type="EMBL" id="GID80314.1"/>
    </source>
</evidence>
<evidence type="ECO:0000256" key="2">
    <source>
        <dbReference type="ARBA" id="ARBA00023125"/>
    </source>
</evidence>
<evidence type="ECO:0000256" key="5">
    <source>
        <dbReference type="SAM" id="MobiDB-lite"/>
    </source>
</evidence>
<dbReference type="PANTHER" id="PTHR30055:SF234">
    <property type="entry name" value="HTH-TYPE TRANSCRIPTIONAL REGULATOR BETI"/>
    <property type="match status" value="1"/>
</dbReference>
<dbReference type="Gene3D" id="1.10.10.60">
    <property type="entry name" value="Homeodomain-like"/>
    <property type="match status" value="1"/>
</dbReference>
<evidence type="ECO:0000313" key="8">
    <source>
        <dbReference type="Proteomes" id="UP000609879"/>
    </source>
</evidence>
<organism evidence="7 8">
    <name type="scientific">Paractinoplanes deccanensis</name>
    <dbReference type="NCBI Taxonomy" id="113561"/>
    <lineage>
        <taxon>Bacteria</taxon>
        <taxon>Bacillati</taxon>
        <taxon>Actinomycetota</taxon>
        <taxon>Actinomycetes</taxon>
        <taxon>Micromonosporales</taxon>
        <taxon>Micromonosporaceae</taxon>
        <taxon>Paractinoplanes</taxon>
    </lineage>
</organism>
<protein>
    <submittedName>
        <fullName evidence="7">TetR family transcriptional regulator</fullName>
    </submittedName>
</protein>
<feature type="region of interest" description="Disordered" evidence="5">
    <location>
        <begin position="192"/>
        <end position="211"/>
    </location>
</feature>
<keyword evidence="3" id="KW-0804">Transcription</keyword>
<keyword evidence="1" id="KW-0805">Transcription regulation</keyword>
<dbReference type="EMBL" id="BOMI01000189">
    <property type="protein sequence ID" value="GID80314.1"/>
    <property type="molecule type" value="Genomic_DNA"/>
</dbReference>
<gene>
    <name evidence="7" type="ORF">Ade02nite_89550</name>
</gene>
<evidence type="ECO:0000256" key="1">
    <source>
        <dbReference type="ARBA" id="ARBA00023015"/>
    </source>
</evidence>
<dbReference type="SUPFAM" id="SSF46689">
    <property type="entry name" value="Homeodomain-like"/>
    <property type="match status" value="1"/>
</dbReference>
<dbReference type="InterPro" id="IPR001647">
    <property type="entry name" value="HTH_TetR"/>
</dbReference>
<dbReference type="InterPro" id="IPR041347">
    <property type="entry name" value="MftR_C"/>
</dbReference>
<proteinExistence type="predicted"/>
<accession>A0ABQ3YJY7</accession>
<comment type="caution">
    <text evidence="7">The sequence shown here is derived from an EMBL/GenBank/DDBJ whole genome shotgun (WGS) entry which is preliminary data.</text>
</comment>
<dbReference type="Proteomes" id="UP000609879">
    <property type="component" value="Unassembled WGS sequence"/>
</dbReference>